<keyword evidence="4" id="KW-0808">Transferase</keyword>
<dbReference type="PANTHER" id="PTHR33908">
    <property type="entry name" value="MANNOSYLTRANSFERASE YKCB-RELATED"/>
    <property type="match status" value="1"/>
</dbReference>
<evidence type="ECO:0000256" key="4">
    <source>
        <dbReference type="ARBA" id="ARBA00022679"/>
    </source>
</evidence>
<feature type="transmembrane region" description="Helical" evidence="8">
    <location>
        <begin position="345"/>
        <end position="366"/>
    </location>
</feature>
<proteinExistence type="predicted"/>
<feature type="transmembrane region" description="Helical" evidence="8">
    <location>
        <begin position="7"/>
        <end position="26"/>
    </location>
</feature>
<evidence type="ECO:0000259" key="9">
    <source>
        <dbReference type="Pfam" id="PF13231"/>
    </source>
</evidence>
<evidence type="ECO:0000256" key="6">
    <source>
        <dbReference type="ARBA" id="ARBA00022989"/>
    </source>
</evidence>
<evidence type="ECO:0000256" key="7">
    <source>
        <dbReference type="ARBA" id="ARBA00023136"/>
    </source>
</evidence>
<feature type="transmembrane region" description="Helical" evidence="8">
    <location>
        <begin position="137"/>
        <end position="158"/>
    </location>
</feature>
<feature type="transmembrane region" description="Helical" evidence="8">
    <location>
        <begin position="112"/>
        <end position="128"/>
    </location>
</feature>
<dbReference type="InterPro" id="IPR050297">
    <property type="entry name" value="LipidA_mod_glycosyltrf_83"/>
</dbReference>
<comment type="caution">
    <text evidence="10">The sequence shown here is derived from an EMBL/GenBank/DDBJ whole genome shotgun (WGS) entry which is preliminary data.</text>
</comment>
<sequence>MTIFKPSHIFAGLMILLIAVILRFSYPNSLPVFADESIYIRWAQIMRSEATLRFLPLSDGKQPLFMWAAIPFLKIISDPLIAGRTLSAMAGVGTVMGVGVAAFILFKKSRQALLAAALWAALPYAVFFDRMALSDSLLTMFVVWTFNFASLAFIHLRLDLAMFAGFSLGFAWLTKSPAIFSFLLIPALLFLVKLELKYPIRLIKLLGLMLAIYVIAFAMYNILRLGPQFHMIALRNKDYVYPLSEIIRHPLSPLIPHLKDSVIFYLYLATPFGLVLSLWGLVSDKLTHWRQRLILLVWWLVPVFVQSLVAISFTARYLLFTAPFAVVLMSHAAEHIGEKTQRHLLTYAAVLLVIIPSLWFVGRLIVSPGTVPLPRIERAGYLEEWTAGTGIRQVSYLIKNYAANGPVLIGSEGFFGTPFDALGMYLDGVANVRVIGVGVWIDSVSDKLKSALGDNQVFLVVNSSRFHGDPDRLGLKLLASYPKAVSPEGSQEFLLFFAVFPQK</sequence>
<dbReference type="EMBL" id="MEXL01000040">
    <property type="protein sequence ID" value="OGD01658.1"/>
    <property type="molecule type" value="Genomic_DNA"/>
</dbReference>
<feature type="transmembrane region" description="Helical" evidence="8">
    <location>
        <begin position="170"/>
        <end position="191"/>
    </location>
</feature>
<evidence type="ECO:0000256" key="3">
    <source>
        <dbReference type="ARBA" id="ARBA00022676"/>
    </source>
</evidence>
<evidence type="ECO:0000313" key="11">
    <source>
        <dbReference type="Proteomes" id="UP000178993"/>
    </source>
</evidence>
<feature type="transmembrane region" description="Helical" evidence="8">
    <location>
        <begin position="293"/>
        <end position="311"/>
    </location>
</feature>
<evidence type="ECO:0000256" key="5">
    <source>
        <dbReference type="ARBA" id="ARBA00022692"/>
    </source>
</evidence>
<protein>
    <recommendedName>
        <fullName evidence="9">Glycosyltransferase RgtA/B/C/D-like domain-containing protein</fullName>
    </recommendedName>
</protein>
<keyword evidence="5 8" id="KW-0812">Transmembrane</keyword>
<dbReference type="Pfam" id="PF13231">
    <property type="entry name" value="PMT_2"/>
    <property type="match status" value="1"/>
</dbReference>
<evidence type="ECO:0000313" key="10">
    <source>
        <dbReference type="EMBL" id="OGD01658.1"/>
    </source>
</evidence>
<dbReference type="Proteomes" id="UP000178993">
    <property type="component" value="Unassembled WGS sequence"/>
</dbReference>
<dbReference type="GO" id="GO:0016763">
    <property type="term" value="F:pentosyltransferase activity"/>
    <property type="evidence" value="ECO:0007669"/>
    <property type="project" value="TreeGrafter"/>
</dbReference>
<gene>
    <name evidence="10" type="ORF">A3E17_03805</name>
</gene>
<keyword evidence="3" id="KW-0328">Glycosyltransferase</keyword>
<feature type="transmembrane region" description="Helical" evidence="8">
    <location>
        <begin position="88"/>
        <end position="106"/>
    </location>
</feature>
<keyword evidence="7 8" id="KW-0472">Membrane</keyword>
<feature type="transmembrane region" description="Helical" evidence="8">
    <location>
        <begin position="262"/>
        <end position="281"/>
    </location>
</feature>
<dbReference type="AlphaFoldDB" id="A0A1F4Z699"/>
<reference evidence="10 11" key="1">
    <citation type="journal article" date="2016" name="Nat. Commun.">
        <title>Thousands of microbial genomes shed light on interconnected biogeochemical processes in an aquifer system.</title>
        <authorList>
            <person name="Anantharaman K."/>
            <person name="Brown C.T."/>
            <person name="Hug L.A."/>
            <person name="Sharon I."/>
            <person name="Castelle C.J."/>
            <person name="Probst A.J."/>
            <person name="Thomas B.C."/>
            <person name="Singh A."/>
            <person name="Wilkins M.J."/>
            <person name="Karaoz U."/>
            <person name="Brodie E.L."/>
            <person name="Williams K.H."/>
            <person name="Hubbard S.S."/>
            <person name="Banfield J.F."/>
        </authorList>
    </citation>
    <scope>NUCLEOTIDE SEQUENCE [LARGE SCALE GENOMIC DNA]</scope>
</reference>
<evidence type="ECO:0000256" key="1">
    <source>
        <dbReference type="ARBA" id="ARBA00004651"/>
    </source>
</evidence>
<feature type="domain" description="Glycosyltransferase RgtA/B/C/D-like" evidence="9">
    <location>
        <begin position="63"/>
        <end position="216"/>
    </location>
</feature>
<accession>A0A1F4Z699</accession>
<comment type="subcellular location">
    <subcellularLocation>
        <location evidence="1">Cell membrane</location>
        <topology evidence="1">Multi-pass membrane protein</topology>
    </subcellularLocation>
</comment>
<keyword evidence="2" id="KW-1003">Cell membrane</keyword>
<dbReference type="GO" id="GO:0005886">
    <property type="term" value="C:plasma membrane"/>
    <property type="evidence" value="ECO:0007669"/>
    <property type="project" value="UniProtKB-SubCell"/>
</dbReference>
<dbReference type="PANTHER" id="PTHR33908:SF11">
    <property type="entry name" value="MEMBRANE PROTEIN"/>
    <property type="match status" value="1"/>
</dbReference>
<feature type="transmembrane region" description="Helical" evidence="8">
    <location>
        <begin position="203"/>
        <end position="223"/>
    </location>
</feature>
<evidence type="ECO:0000256" key="8">
    <source>
        <dbReference type="SAM" id="Phobius"/>
    </source>
</evidence>
<dbReference type="GO" id="GO:0009103">
    <property type="term" value="P:lipopolysaccharide biosynthetic process"/>
    <property type="evidence" value="ECO:0007669"/>
    <property type="project" value="UniProtKB-ARBA"/>
</dbReference>
<evidence type="ECO:0000256" key="2">
    <source>
        <dbReference type="ARBA" id="ARBA00022475"/>
    </source>
</evidence>
<keyword evidence="6 8" id="KW-1133">Transmembrane helix</keyword>
<name>A0A1F4Z699_9BACT</name>
<dbReference type="InterPro" id="IPR038731">
    <property type="entry name" value="RgtA/B/C-like"/>
</dbReference>
<organism evidence="10 11">
    <name type="scientific">Candidatus Amesbacteria bacterium RIFCSPHIGHO2_12_FULL_48_14</name>
    <dbReference type="NCBI Taxonomy" id="1797257"/>
    <lineage>
        <taxon>Bacteria</taxon>
        <taxon>Candidatus Amesiibacteriota</taxon>
    </lineage>
</organism>